<dbReference type="HOGENOM" id="CLU_3071720_0_0_1"/>
<organism evidence="2 4">
    <name type="scientific">Medicago truncatula</name>
    <name type="common">Barrel medic</name>
    <name type="synonym">Medicago tribuloides</name>
    <dbReference type="NCBI Taxonomy" id="3880"/>
    <lineage>
        <taxon>Eukaryota</taxon>
        <taxon>Viridiplantae</taxon>
        <taxon>Streptophyta</taxon>
        <taxon>Embryophyta</taxon>
        <taxon>Tracheophyta</taxon>
        <taxon>Spermatophyta</taxon>
        <taxon>Magnoliopsida</taxon>
        <taxon>eudicotyledons</taxon>
        <taxon>Gunneridae</taxon>
        <taxon>Pentapetalae</taxon>
        <taxon>rosids</taxon>
        <taxon>fabids</taxon>
        <taxon>Fabales</taxon>
        <taxon>Fabaceae</taxon>
        <taxon>Papilionoideae</taxon>
        <taxon>50 kb inversion clade</taxon>
        <taxon>NPAAA clade</taxon>
        <taxon>Hologalegina</taxon>
        <taxon>IRL clade</taxon>
        <taxon>Trifolieae</taxon>
        <taxon>Medicago</taxon>
    </lineage>
</organism>
<name>G7JZ10_MEDTR</name>
<accession>G7JZ10</accession>
<evidence type="ECO:0000313" key="3">
    <source>
        <dbReference type="EnsemblPlants" id="AES96120"/>
    </source>
</evidence>
<feature type="region of interest" description="Disordered" evidence="1">
    <location>
        <begin position="1"/>
        <end position="53"/>
    </location>
</feature>
<keyword evidence="4" id="KW-1185">Reference proteome</keyword>
<evidence type="ECO:0000313" key="2">
    <source>
        <dbReference type="EMBL" id="AES96120.1"/>
    </source>
</evidence>
<dbReference type="EMBL" id="CM001221">
    <property type="protein sequence ID" value="AES96120.1"/>
    <property type="molecule type" value="Genomic_DNA"/>
</dbReference>
<dbReference type="PaxDb" id="3880-AES96120"/>
<proteinExistence type="predicted"/>
<reference evidence="3" key="3">
    <citation type="submission" date="2015-04" db="UniProtKB">
        <authorList>
            <consortium name="EnsemblPlants"/>
        </authorList>
    </citation>
    <scope>IDENTIFICATION</scope>
    <source>
        <strain evidence="3">cv. Jemalong A17</strain>
    </source>
</reference>
<dbReference type="AlphaFoldDB" id="G7JZ10"/>
<dbReference type="Proteomes" id="UP000002051">
    <property type="component" value="Chromosome 5"/>
</dbReference>
<evidence type="ECO:0000313" key="4">
    <source>
        <dbReference type="Proteomes" id="UP000002051"/>
    </source>
</evidence>
<reference evidence="2 4" key="1">
    <citation type="journal article" date="2011" name="Nature">
        <title>The Medicago genome provides insight into the evolution of rhizobial symbioses.</title>
        <authorList>
            <person name="Young N.D."/>
            <person name="Debelle F."/>
            <person name="Oldroyd G.E."/>
            <person name="Geurts R."/>
            <person name="Cannon S.B."/>
            <person name="Udvardi M.K."/>
            <person name="Benedito V.A."/>
            <person name="Mayer K.F."/>
            <person name="Gouzy J."/>
            <person name="Schoof H."/>
            <person name="Van de Peer Y."/>
            <person name="Proost S."/>
            <person name="Cook D.R."/>
            <person name="Meyers B.C."/>
            <person name="Spannagl M."/>
            <person name="Cheung F."/>
            <person name="De Mita S."/>
            <person name="Krishnakumar V."/>
            <person name="Gundlach H."/>
            <person name="Zhou S."/>
            <person name="Mudge J."/>
            <person name="Bharti A.K."/>
            <person name="Murray J.D."/>
            <person name="Naoumkina M.A."/>
            <person name="Rosen B."/>
            <person name="Silverstein K.A."/>
            <person name="Tang H."/>
            <person name="Rombauts S."/>
            <person name="Zhao P.X."/>
            <person name="Zhou P."/>
            <person name="Barbe V."/>
            <person name="Bardou P."/>
            <person name="Bechner M."/>
            <person name="Bellec A."/>
            <person name="Berger A."/>
            <person name="Berges H."/>
            <person name="Bidwell S."/>
            <person name="Bisseling T."/>
            <person name="Choisne N."/>
            <person name="Couloux A."/>
            <person name="Denny R."/>
            <person name="Deshpande S."/>
            <person name="Dai X."/>
            <person name="Doyle J.J."/>
            <person name="Dudez A.M."/>
            <person name="Farmer A.D."/>
            <person name="Fouteau S."/>
            <person name="Franken C."/>
            <person name="Gibelin C."/>
            <person name="Gish J."/>
            <person name="Goldstein S."/>
            <person name="Gonzalez A.J."/>
            <person name="Green P.J."/>
            <person name="Hallab A."/>
            <person name="Hartog M."/>
            <person name="Hua A."/>
            <person name="Humphray S.J."/>
            <person name="Jeong D.H."/>
            <person name="Jing Y."/>
            <person name="Jocker A."/>
            <person name="Kenton S.M."/>
            <person name="Kim D.J."/>
            <person name="Klee K."/>
            <person name="Lai H."/>
            <person name="Lang C."/>
            <person name="Lin S."/>
            <person name="Macmil S.L."/>
            <person name="Magdelenat G."/>
            <person name="Matthews L."/>
            <person name="McCorrison J."/>
            <person name="Monaghan E.L."/>
            <person name="Mun J.H."/>
            <person name="Najar F.Z."/>
            <person name="Nicholson C."/>
            <person name="Noirot C."/>
            <person name="O'Bleness M."/>
            <person name="Paule C.R."/>
            <person name="Poulain J."/>
            <person name="Prion F."/>
            <person name="Qin B."/>
            <person name="Qu C."/>
            <person name="Retzel E.F."/>
            <person name="Riddle C."/>
            <person name="Sallet E."/>
            <person name="Samain S."/>
            <person name="Samson N."/>
            <person name="Sanders I."/>
            <person name="Saurat O."/>
            <person name="Scarpelli C."/>
            <person name="Schiex T."/>
            <person name="Segurens B."/>
            <person name="Severin A.J."/>
            <person name="Sherrier D.J."/>
            <person name="Shi R."/>
            <person name="Sims S."/>
            <person name="Singer S.R."/>
            <person name="Sinharoy S."/>
            <person name="Sterck L."/>
            <person name="Viollet A."/>
            <person name="Wang B.B."/>
            <person name="Wang K."/>
            <person name="Wang M."/>
            <person name="Wang X."/>
            <person name="Warfsmann J."/>
            <person name="Weissenbach J."/>
            <person name="White D.D."/>
            <person name="White J.D."/>
            <person name="Wiley G.B."/>
            <person name="Wincker P."/>
            <person name="Xing Y."/>
            <person name="Yang L."/>
            <person name="Yao Z."/>
            <person name="Ying F."/>
            <person name="Zhai J."/>
            <person name="Zhou L."/>
            <person name="Zuber A."/>
            <person name="Denarie J."/>
            <person name="Dixon R.A."/>
            <person name="May G.D."/>
            <person name="Schwartz D.C."/>
            <person name="Rogers J."/>
            <person name="Quetier F."/>
            <person name="Town C.D."/>
            <person name="Roe B.A."/>
        </authorList>
    </citation>
    <scope>NUCLEOTIDE SEQUENCE [LARGE SCALE GENOMIC DNA]</scope>
    <source>
        <strain evidence="2">A17</strain>
        <strain evidence="3 4">cv. Jemalong A17</strain>
    </source>
</reference>
<protein>
    <submittedName>
        <fullName evidence="2 3">Uncharacterized protein</fullName>
    </submittedName>
</protein>
<gene>
    <name evidence="2" type="ordered locus">MTR_5g033460</name>
</gene>
<reference evidence="2 4" key="2">
    <citation type="journal article" date="2014" name="BMC Genomics">
        <title>An improved genome release (version Mt4.0) for the model legume Medicago truncatula.</title>
        <authorList>
            <person name="Tang H."/>
            <person name="Krishnakumar V."/>
            <person name="Bidwell S."/>
            <person name="Rosen B."/>
            <person name="Chan A."/>
            <person name="Zhou S."/>
            <person name="Gentzbittel L."/>
            <person name="Childs K.L."/>
            <person name="Yandell M."/>
            <person name="Gundlach H."/>
            <person name="Mayer K.F."/>
            <person name="Schwartz D.C."/>
            <person name="Town C.D."/>
        </authorList>
    </citation>
    <scope>GENOME REANNOTATION</scope>
    <source>
        <strain evidence="3 4">cv. Jemalong A17</strain>
    </source>
</reference>
<dbReference type="EnsemblPlants" id="AES96120">
    <property type="protein sequence ID" value="AES96120"/>
    <property type="gene ID" value="MTR_5g033460"/>
</dbReference>
<evidence type="ECO:0000256" key="1">
    <source>
        <dbReference type="SAM" id="MobiDB-lite"/>
    </source>
</evidence>
<sequence>MNKHNKSTNIRKSPFHHPYSFSTRNEYKHEQTTQPPYHSLYPLFINHDGAPTD</sequence>